<dbReference type="RefSeq" id="WP_143649664.1">
    <property type="nucleotide sequence ID" value="NZ_JAKKZF010000062.1"/>
</dbReference>
<name>A0ABS9JHI7_9ACTN</name>
<reference evidence="1 2" key="1">
    <citation type="submission" date="2022-01" db="EMBL/GenBank/DDBJ databases">
        <title>Draft Genome Sequences of Seven Type Strains of the Genus Streptomyces.</title>
        <authorList>
            <person name="Aziz S."/>
            <person name="Coretto E."/>
            <person name="Chronakova A."/>
            <person name="Sproer C."/>
            <person name="Huber K."/>
            <person name="Nouioui I."/>
            <person name="Gross H."/>
        </authorList>
    </citation>
    <scope>NUCLEOTIDE SEQUENCE [LARGE SCALE GENOMIC DNA]</scope>
    <source>
        <strain evidence="1 2">DSM 41685</strain>
    </source>
</reference>
<dbReference type="Proteomes" id="UP001299012">
    <property type="component" value="Unassembled WGS sequence"/>
</dbReference>
<accession>A0ABS9JHI7</accession>
<protein>
    <submittedName>
        <fullName evidence="1">Uncharacterized protein</fullName>
    </submittedName>
</protein>
<proteinExistence type="predicted"/>
<evidence type="ECO:0000313" key="1">
    <source>
        <dbReference type="EMBL" id="MCG0065035.1"/>
    </source>
</evidence>
<comment type="caution">
    <text evidence="1">The sequence shown here is derived from an EMBL/GenBank/DDBJ whole genome shotgun (WGS) entry which is preliminary data.</text>
</comment>
<organism evidence="1 2">
    <name type="scientific">Streptomyces tricolor</name>
    <dbReference type="NCBI Taxonomy" id="68277"/>
    <lineage>
        <taxon>Bacteria</taxon>
        <taxon>Bacillati</taxon>
        <taxon>Actinomycetota</taxon>
        <taxon>Actinomycetes</taxon>
        <taxon>Kitasatosporales</taxon>
        <taxon>Streptomycetaceae</taxon>
        <taxon>Streptomyces</taxon>
        <taxon>Streptomyces violaceoruber group</taxon>
    </lineage>
</organism>
<dbReference type="EMBL" id="JAKKZF010000062">
    <property type="protein sequence ID" value="MCG0065035.1"/>
    <property type="molecule type" value="Genomic_DNA"/>
</dbReference>
<sequence>MFEQVLGHEPVSAPGSGLTYALWVKSVRPIPARSSLDSVTVRLELTGRVFLPADTEPQNDVDLLVTSAVDGLAVAYSGDFQLGNTIANVDLLGAHGPGLSADFGYARFDNTTYRVATLTIPLIVNDVWNEVA</sequence>
<evidence type="ECO:0000313" key="2">
    <source>
        <dbReference type="Proteomes" id="UP001299012"/>
    </source>
</evidence>
<keyword evidence="2" id="KW-1185">Reference proteome</keyword>
<gene>
    <name evidence="1" type="ORF">L0F81_17320</name>
</gene>